<sequence length="115" mass="12724">MNTVDIDGIDMPEAMARLAGNNRLLVRVVRELIKMFDQQASDLLDCIQSEKFEETYTKAHGFKGIAASIVALPAFEATRVIEEGCEQKSVVQCEAGFKDLSQAIERMRSSLPAES</sequence>
<keyword evidence="2" id="KW-1185">Reference proteome</keyword>
<dbReference type="SUPFAM" id="SSF47226">
    <property type="entry name" value="Histidine-containing phosphotransfer domain, HPT domain"/>
    <property type="match status" value="1"/>
</dbReference>
<reference evidence="2" key="1">
    <citation type="journal article" date="2019" name="Int. J. Syst. Evol. Microbiol.">
        <title>The Global Catalogue of Microorganisms (GCM) 10K type strain sequencing project: providing services to taxonomists for standard genome sequencing and annotation.</title>
        <authorList>
            <consortium name="The Broad Institute Genomics Platform"/>
            <consortium name="The Broad Institute Genome Sequencing Center for Infectious Disease"/>
            <person name="Wu L."/>
            <person name="Ma J."/>
        </authorList>
    </citation>
    <scope>NUCLEOTIDE SEQUENCE [LARGE SCALE GENOMIC DNA]</scope>
    <source>
        <strain evidence="2">NBRC 105857</strain>
    </source>
</reference>
<accession>A0ABQ5YT90</accession>
<comment type="caution">
    <text evidence="1">The sequence shown here is derived from an EMBL/GenBank/DDBJ whole genome shotgun (WGS) entry which is preliminary data.</text>
</comment>
<evidence type="ECO:0000313" key="2">
    <source>
        <dbReference type="Proteomes" id="UP001156664"/>
    </source>
</evidence>
<dbReference type="InterPro" id="IPR036641">
    <property type="entry name" value="HPT_dom_sf"/>
</dbReference>
<dbReference type="EMBL" id="BSOJ01000027">
    <property type="protein sequence ID" value="GLR27121.1"/>
    <property type="molecule type" value="Genomic_DNA"/>
</dbReference>
<dbReference type="Proteomes" id="UP001156664">
    <property type="component" value="Unassembled WGS sequence"/>
</dbReference>
<proteinExistence type="predicted"/>
<evidence type="ECO:0008006" key="3">
    <source>
        <dbReference type="Google" id="ProtNLM"/>
    </source>
</evidence>
<gene>
    <name evidence="1" type="ORF">GCM10007875_22120</name>
</gene>
<evidence type="ECO:0000313" key="1">
    <source>
        <dbReference type="EMBL" id="GLR27121.1"/>
    </source>
</evidence>
<protein>
    <recommendedName>
        <fullName evidence="3">HPt domain-containing protein</fullName>
    </recommendedName>
</protein>
<organism evidence="1 2">
    <name type="scientific">Limnobacter litoralis</name>
    <dbReference type="NCBI Taxonomy" id="481366"/>
    <lineage>
        <taxon>Bacteria</taxon>
        <taxon>Pseudomonadati</taxon>
        <taxon>Pseudomonadota</taxon>
        <taxon>Betaproteobacteria</taxon>
        <taxon>Burkholderiales</taxon>
        <taxon>Burkholderiaceae</taxon>
        <taxon>Limnobacter</taxon>
    </lineage>
</organism>
<dbReference type="Gene3D" id="1.20.120.160">
    <property type="entry name" value="HPT domain"/>
    <property type="match status" value="1"/>
</dbReference>
<dbReference type="RefSeq" id="WP_284281837.1">
    <property type="nucleotide sequence ID" value="NZ_BSOJ01000027.1"/>
</dbReference>
<name>A0ABQ5YT90_9BURK</name>